<evidence type="ECO:0000313" key="2">
    <source>
        <dbReference type="Proteomes" id="UP000003136"/>
    </source>
</evidence>
<dbReference type="Proteomes" id="UP000003136">
    <property type="component" value="Unassembled WGS sequence"/>
</dbReference>
<sequence>MNRNKLSHWDDATQPLDTTKLLSVEEAHSLIKRTLQLIDEYYQD</sequence>
<proteinExistence type="predicted"/>
<accession>B7AW79</accession>
<dbReference type="Gene3D" id="6.10.250.2650">
    <property type="match status" value="1"/>
</dbReference>
<evidence type="ECO:0000313" key="1">
    <source>
        <dbReference type="EMBL" id="EEC56470.1"/>
    </source>
</evidence>
<protein>
    <submittedName>
        <fullName evidence="1">Uncharacterized protein</fullName>
    </submittedName>
</protein>
<name>B7AW79_9FIRM</name>
<gene>
    <name evidence="1" type="ORF">BACPEC_02979</name>
</gene>
<keyword evidence="2" id="KW-1185">Reference proteome</keyword>
<organism evidence="1 2">
    <name type="scientific">[Bacteroides] pectinophilus ATCC 43243</name>
    <dbReference type="NCBI Taxonomy" id="483218"/>
    <lineage>
        <taxon>Bacteria</taxon>
        <taxon>Bacillati</taxon>
        <taxon>Bacillota</taxon>
        <taxon>Clostridia</taxon>
        <taxon>Eubacteriales</taxon>
    </lineage>
</organism>
<dbReference type="EMBL" id="ABVQ01000037">
    <property type="protein sequence ID" value="EEC56470.1"/>
    <property type="molecule type" value="Genomic_DNA"/>
</dbReference>
<reference evidence="1 2" key="2">
    <citation type="submission" date="2008-11" db="EMBL/GenBank/DDBJ databases">
        <authorList>
            <person name="Fulton L."/>
            <person name="Clifton S."/>
            <person name="Fulton B."/>
            <person name="Xu J."/>
            <person name="Minx P."/>
            <person name="Pepin K.H."/>
            <person name="Johnson M."/>
            <person name="Bhonagiri V."/>
            <person name="Nash W.E."/>
            <person name="Mardis E.R."/>
            <person name="Wilson R.K."/>
        </authorList>
    </citation>
    <scope>NUCLEOTIDE SEQUENCE [LARGE SCALE GENOMIC DNA]</scope>
    <source>
        <strain evidence="1 2">ATCC 43243</strain>
    </source>
</reference>
<comment type="caution">
    <text evidence="1">The sequence shown here is derived from an EMBL/GenBank/DDBJ whole genome shotgun (WGS) entry which is preliminary data.</text>
</comment>
<dbReference type="AlphaFoldDB" id="B7AW79"/>
<dbReference type="HOGENOM" id="CLU_3212583_0_0_9"/>
<dbReference type="STRING" id="483218.BACPEC_02979"/>
<reference evidence="1 2" key="1">
    <citation type="submission" date="2008-11" db="EMBL/GenBank/DDBJ databases">
        <title>Draft genome sequence of Bacteroides pectinophilus (ATCC 43243).</title>
        <authorList>
            <person name="Sudarsanam P."/>
            <person name="Ley R."/>
            <person name="Guruge J."/>
            <person name="Turnbaugh P.J."/>
            <person name="Mahowald M."/>
            <person name="Liep D."/>
            <person name="Gordon J."/>
        </authorList>
    </citation>
    <scope>NUCLEOTIDE SEQUENCE [LARGE SCALE GENOMIC DNA]</scope>
    <source>
        <strain evidence="1 2">ATCC 43243</strain>
    </source>
</reference>